<name>R9HHG5_BACT4</name>
<protein>
    <submittedName>
        <fullName evidence="1">Uncharacterized protein</fullName>
    </submittedName>
</protein>
<comment type="caution">
    <text evidence="1">The sequence shown here is derived from an EMBL/GenBank/DDBJ whole genome shotgun (WGS) entry which is preliminary data.</text>
</comment>
<dbReference type="EMBL" id="ASSM01000003">
    <property type="protein sequence ID" value="EOS03503.1"/>
    <property type="molecule type" value="Genomic_DNA"/>
</dbReference>
<gene>
    <name evidence="1" type="ORF">C799_00485</name>
</gene>
<accession>R9HHG5</accession>
<dbReference type="Proteomes" id="UP000014207">
    <property type="component" value="Unassembled WGS sequence"/>
</dbReference>
<sequence length="41" mass="4874">MFIPIFLFHCKDTAGFEICLYMNYGFFYLYYSSAKNGLDKT</sequence>
<reference evidence="1 2" key="1">
    <citation type="submission" date="2013-04" db="EMBL/GenBank/DDBJ databases">
        <title>The Genome Sequence of Bacteroides thetaiotaomicron dnLKV9.</title>
        <authorList>
            <consortium name="The Broad Institute Genomics Platform"/>
            <consortium name="The Broad Institute Genome Sequencing Center for Infectious Disease"/>
            <person name="Earl A."/>
            <person name="Xavier R."/>
            <person name="Kuhn K."/>
            <person name="Stappenbeck T."/>
            <person name="Walker B."/>
            <person name="Young S."/>
            <person name="Zeng Q."/>
            <person name="Gargeya S."/>
            <person name="Fitzgerald M."/>
            <person name="Haas B."/>
            <person name="Abouelleil A."/>
            <person name="Allen A.W."/>
            <person name="Alvarado L."/>
            <person name="Arachchi H.M."/>
            <person name="Berlin A.M."/>
            <person name="Chapman S.B."/>
            <person name="Gainer-Dewar J."/>
            <person name="Goldberg J."/>
            <person name="Griggs A."/>
            <person name="Gujja S."/>
            <person name="Hansen M."/>
            <person name="Howarth C."/>
            <person name="Imamovic A."/>
            <person name="Ireland A."/>
            <person name="Larimer J."/>
            <person name="McCowan C."/>
            <person name="Murphy C."/>
            <person name="Pearson M."/>
            <person name="Poon T.W."/>
            <person name="Priest M."/>
            <person name="Roberts A."/>
            <person name="Saif S."/>
            <person name="Shea T."/>
            <person name="Sisk P."/>
            <person name="Sykes S."/>
            <person name="Wortman J."/>
            <person name="Nusbaum C."/>
            <person name="Birren B."/>
        </authorList>
    </citation>
    <scope>NUCLEOTIDE SEQUENCE [LARGE SCALE GENOMIC DNA]</scope>
    <source>
        <strain evidence="2">dnLKV9</strain>
    </source>
</reference>
<evidence type="ECO:0000313" key="1">
    <source>
        <dbReference type="EMBL" id="EOS03503.1"/>
    </source>
</evidence>
<dbReference type="PATRIC" id="fig|1235785.3.peg.493"/>
<organism evidence="1 2">
    <name type="scientific">Bacteroides thetaiotaomicron dnLKV9</name>
    <dbReference type="NCBI Taxonomy" id="1235785"/>
    <lineage>
        <taxon>Bacteria</taxon>
        <taxon>Pseudomonadati</taxon>
        <taxon>Bacteroidota</taxon>
        <taxon>Bacteroidia</taxon>
        <taxon>Bacteroidales</taxon>
        <taxon>Bacteroidaceae</taxon>
        <taxon>Bacteroides</taxon>
    </lineage>
</organism>
<proteinExistence type="predicted"/>
<dbReference type="HOGENOM" id="CLU_3266157_0_0_10"/>
<dbReference type="AlphaFoldDB" id="R9HHG5"/>
<evidence type="ECO:0000313" key="2">
    <source>
        <dbReference type="Proteomes" id="UP000014207"/>
    </source>
</evidence>